<dbReference type="Pfam" id="PF00112">
    <property type="entry name" value="Peptidase_C1"/>
    <property type="match status" value="1"/>
</dbReference>
<dbReference type="InterPro" id="IPR038765">
    <property type="entry name" value="Papain-like_cys_pep_sf"/>
</dbReference>
<dbReference type="InterPro" id="IPR035940">
    <property type="entry name" value="CAP_sf"/>
</dbReference>
<evidence type="ECO:0000256" key="1">
    <source>
        <dbReference type="ARBA" id="ARBA00022737"/>
    </source>
</evidence>
<dbReference type="GO" id="GO:0008234">
    <property type="term" value="F:cysteine-type peptidase activity"/>
    <property type="evidence" value="ECO:0007669"/>
    <property type="project" value="InterPro"/>
</dbReference>
<keyword evidence="5" id="KW-1185">Reference proteome</keyword>
<dbReference type="PANTHER" id="PTHR45964:SF9">
    <property type="entry name" value="SULFOTRANSFERASE"/>
    <property type="match status" value="1"/>
</dbReference>
<dbReference type="InterPro" id="IPR051589">
    <property type="entry name" value="Sialate-O-sulfotransferase"/>
</dbReference>
<sequence>MDSPVDPWFTAADVRDFTTTVNMAHHAKWWLSYSRESHFLPDAMVAGRFLFGLLILALIAAVHSISLEEKSVLISINRIRESVYPAAHPPLQPLSWDESLAEKARSWVSQCIVGSDPSNRFLRTETTWASHGADLSFLSVVAGWSHESRVFGWDLEYIRDAKNYTAIVWQNTTSVGCAKHDCGGSIGTLFHCVFDPRGNYPGLLPYSVACHPDPSITCLSHCGEVFDGCSTLQCIPCHAITSNSIEKRDGGGSCWKSIGCSNSDPNQPIMTNNVWTDNKKMTVESCVQYCVNSGYPYAGLTNGDTCICDFNYGDNQGGSCDTACAGNTGQSCGGKPQVFVYDVTSCSSQSQCQYQGCIKKSDLSWRSGISIGDVKGCVNKCSKDGYPYMGISNGWCYCAVSYNNKTLLSDGTCNSPCGDGQSCGNSDQTYVSVYPTIGCSEPGYQYKPTFDWRRRGNVVGAVRDQSSCGTCWSFASTSSLESVWAINYNVSAPVLSEQQITSCSSSDGCGGGNNGMAWGWVQKNGGQAKSNQVSPYVAKDLSSGATCQTAKSEITIAPNAPNSIVRAKGSEDAIMKALEYGPMYMGCVLSSTFGQFSGGVYIDDEWKTKSNSGHAMTIVGYVNGAPAENIPIAPKDLRLHNKTVQLQHQQTGLCLTLNLRFDGGEATLKPCADASTSAADSQKFTILSNGVDKQWTIQVASKKGFYLDSWYADVDESVHGATSGKGDLSRITFIINNFQNRNIYEIVGIGNSYSFASNVRGLNVTFSDMVVTGPQDNARWVFLGKDLPAVVTGTTAAPPIGTDTSVLTNAHSSAIGLGPITNIIACAAAVVALFV</sequence>
<dbReference type="OrthoDB" id="15078at2759"/>
<evidence type="ECO:0000313" key="4">
    <source>
        <dbReference type="EMBL" id="PRP77966.1"/>
    </source>
</evidence>
<keyword evidence="2" id="KW-0472">Membrane</keyword>
<dbReference type="Gene3D" id="3.40.33.10">
    <property type="entry name" value="CAP"/>
    <property type="match status" value="1"/>
</dbReference>
<dbReference type="Pfam" id="PF00188">
    <property type="entry name" value="CAP"/>
    <property type="match status" value="1"/>
</dbReference>
<dbReference type="SMART" id="SM00645">
    <property type="entry name" value="Pept_C1"/>
    <property type="match status" value="1"/>
</dbReference>
<comment type="caution">
    <text evidence="4">The sequence shown here is derived from an EMBL/GenBank/DDBJ whole genome shotgun (WGS) entry which is preliminary data.</text>
</comment>
<dbReference type="SUPFAM" id="SSF55797">
    <property type="entry name" value="PR-1-like"/>
    <property type="match status" value="1"/>
</dbReference>
<protein>
    <submittedName>
        <fullName evidence="4">Digestive cysteine proteinase 2-like</fullName>
    </submittedName>
</protein>
<name>A0A2P6N1X5_9EUKA</name>
<dbReference type="PROSITE" id="PS51212">
    <property type="entry name" value="WSC"/>
    <property type="match status" value="2"/>
</dbReference>
<dbReference type="SMART" id="SM00198">
    <property type="entry name" value="SCP"/>
    <property type="match status" value="1"/>
</dbReference>
<dbReference type="AlphaFoldDB" id="A0A2P6N1X5"/>
<dbReference type="InterPro" id="IPR000169">
    <property type="entry name" value="Pept_cys_AS"/>
</dbReference>
<dbReference type="Proteomes" id="UP000241769">
    <property type="component" value="Unassembled WGS sequence"/>
</dbReference>
<evidence type="ECO:0000256" key="2">
    <source>
        <dbReference type="SAM" id="Phobius"/>
    </source>
</evidence>
<feature type="domain" description="WSC" evidence="3">
    <location>
        <begin position="254"/>
        <end position="344"/>
    </location>
</feature>
<keyword evidence="2" id="KW-1133">Transmembrane helix</keyword>
<evidence type="ECO:0000313" key="5">
    <source>
        <dbReference type="Proteomes" id="UP000241769"/>
    </source>
</evidence>
<dbReference type="FunCoup" id="A0A2P6N1X5">
    <property type="interactions" value="5"/>
</dbReference>
<dbReference type="PRINTS" id="PR00837">
    <property type="entry name" value="V5TPXLIKE"/>
</dbReference>
<dbReference type="STRING" id="1890364.A0A2P6N1X5"/>
<accession>A0A2P6N1X5</accession>
<keyword evidence="1" id="KW-0677">Repeat</keyword>
<reference evidence="4 5" key="1">
    <citation type="journal article" date="2018" name="Genome Biol. Evol.">
        <title>Multiple Roots of Fruiting Body Formation in Amoebozoa.</title>
        <authorList>
            <person name="Hillmann F."/>
            <person name="Forbes G."/>
            <person name="Novohradska S."/>
            <person name="Ferling I."/>
            <person name="Riege K."/>
            <person name="Groth M."/>
            <person name="Westermann M."/>
            <person name="Marz M."/>
            <person name="Spaller T."/>
            <person name="Winckler T."/>
            <person name="Schaap P."/>
            <person name="Glockner G."/>
        </authorList>
    </citation>
    <scope>NUCLEOTIDE SEQUENCE [LARGE SCALE GENOMIC DNA]</scope>
    <source>
        <strain evidence="4 5">Jena</strain>
    </source>
</reference>
<evidence type="ECO:0000259" key="3">
    <source>
        <dbReference type="PROSITE" id="PS51212"/>
    </source>
</evidence>
<dbReference type="InterPro" id="IPR000668">
    <property type="entry name" value="Peptidase_C1A_C"/>
</dbReference>
<feature type="domain" description="WSC" evidence="3">
    <location>
        <begin position="351"/>
        <end position="437"/>
    </location>
</feature>
<dbReference type="InterPro" id="IPR002889">
    <property type="entry name" value="WSC_carb-bd"/>
</dbReference>
<dbReference type="PROSITE" id="PS00139">
    <property type="entry name" value="THIOL_PROTEASE_CYS"/>
    <property type="match status" value="1"/>
</dbReference>
<gene>
    <name evidence="4" type="ORF">PROFUN_14070</name>
</gene>
<dbReference type="PANTHER" id="PTHR45964">
    <property type="entry name" value="WSCD FAMILY MEMBER CG9164"/>
    <property type="match status" value="1"/>
</dbReference>
<dbReference type="SMART" id="SM00321">
    <property type="entry name" value="WSC"/>
    <property type="match status" value="2"/>
</dbReference>
<dbReference type="GO" id="GO:0006508">
    <property type="term" value="P:proteolysis"/>
    <property type="evidence" value="ECO:0007669"/>
    <property type="project" value="InterPro"/>
</dbReference>
<dbReference type="SUPFAM" id="SSF54001">
    <property type="entry name" value="Cysteine proteinases"/>
    <property type="match status" value="1"/>
</dbReference>
<feature type="transmembrane region" description="Helical" evidence="2">
    <location>
        <begin position="45"/>
        <end position="65"/>
    </location>
</feature>
<organism evidence="4 5">
    <name type="scientific">Planoprotostelium fungivorum</name>
    <dbReference type="NCBI Taxonomy" id="1890364"/>
    <lineage>
        <taxon>Eukaryota</taxon>
        <taxon>Amoebozoa</taxon>
        <taxon>Evosea</taxon>
        <taxon>Variosea</taxon>
        <taxon>Cavosteliida</taxon>
        <taxon>Cavosteliaceae</taxon>
        <taxon>Planoprotostelium</taxon>
    </lineage>
</organism>
<dbReference type="Gene3D" id="3.90.70.10">
    <property type="entry name" value="Cysteine proteinases"/>
    <property type="match status" value="1"/>
</dbReference>
<keyword evidence="2" id="KW-0812">Transmembrane</keyword>
<dbReference type="InterPro" id="IPR001283">
    <property type="entry name" value="CRISP-related"/>
</dbReference>
<dbReference type="EMBL" id="MDYQ01000249">
    <property type="protein sequence ID" value="PRP77966.1"/>
    <property type="molecule type" value="Genomic_DNA"/>
</dbReference>
<dbReference type="Pfam" id="PF01822">
    <property type="entry name" value="WSC"/>
    <property type="match status" value="2"/>
</dbReference>
<dbReference type="InterPro" id="IPR014044">
    <property type="entry name" value="CAP_dom"/>
</dbReference>
<dbReference type="InParanoid" id="A0A2P6N1X5"/>
<proteinExistence type="predicted"/>